<dbReference type="PANTHER" id="PTHR42776">
    <property type="entry name" value="SERINE PEPTIDASE S9 FAMILY MEMBER"/>
    <property type="match status" value="1"/>
</dbReference>
<protein>
    <recommendedName>
        <fullName evidence="3">Peptidase S9 prolyl oligopeptidase catalytic domain-containing protein</fullName>
    </recommendedName>
</protein>
<dbReference type="GO" id="GO:0004252">
    <property type="term" value="F:serine-type endopeptidase activity"/>
    <property type="evidence" value="ECO:0007669"/>
    <property type="project" value="TreeGrafter"/>
</dbReference>
<dbReference type="EMBL" id="CP013002">
    <property type="protein sequence ID" value="ALL12846.1"/>
    <property type="molecule type" value="Genomic_DNA"/>
</dbReference>
<dbReference type="InterPro" id="IPR029058">
    <property type="entry name" value="AB_hydrolase_fold"/>
</dbReference>
<keyword evidence="1" id="KW-0378">Hydrolase</keyword>
<dbReference type="Proteomes" id="UP000056905">
    <property type="component" value="Chromosome"/>
</dbReference>
<dbReference type="SUPFAM" id="SSF82171">
    <property type="entry name" value="DPP6 N-terminal domain-like"/>
    <property type="match status" value="1"/>
</dbReference>
<name>A0A0P0NYT0_9CAUL</name>
<dbReference type="RefSeq" id="WP_062145263.1">
    <property type="nucleotide sequence ID" value="NZ_CP013002.1"/>
</dbReference>
<reference evidence="4 5" key="1">
    <citation type="submission" date="2015-10" db="EMBL/GenBank/DDBJ databases">
        <title>Conservation of the essential genome among Caulobacter and Brevundimonas species.</title>
        <authorList>
            <person name="Scott D."/>
            <person name="Ely B."/>
        </authorList>
    </citation>
    <scope>NUCLEOTIDE SEQUENCE [LARGE SCALE GENOMIC DNA]</scope>
    <source>
        <strain evidence="4 5">CB4</strain>
    </source>
</reference>
<keyword evidence="2" id="KW-0732">Signal</keyword>
<dbReference type="SUPFAM" id="SSF53474">
    <property type="entry name" value="alpha/beta-Hydrolases"/>
    <property type="match status" value="1"/>
</dbReference>
<organism evidence="4 5">
    <name type="scientific">Caulobacter henricii</name>
    <dbReference type="NCBI Taxonomy" id="69395"/>
    <lineage>
        <taxon>Bacteria</taxon>
        <taxon>Pseudomonadati</taxon>
        <taxon>Pseudomonadota</taxon>
        <taxon>Alphaproteobacteria</taxon>
        <taxon>Caulobacterales</taxon>
        <taxon>Caulobacteraceae</taxon>
        <taxon>Caulobacter</taxon>
    </lineage>
</organism>
<keyword evidence="5" id="KW-1185">Reference proteome</keyword>
<feature type="signal peptide" evidence="2">
    <location>
        <begin position="1"/>
        <end position="26"/>
    </location>
</feature>
<evidence type="ECO:0000256" key="2">
    <source>
        <dbReference type="SAM" id="SignalP"/>
    </source>
</evidence>
<gene>
    <name evidence="4" type="ORF">AQ619_05460</name>
</gene>
<accession>A0A0P0NYT0</accession>
<dbReference type="InterPro" id="IPR001375">
    <property type="entry name" value="Peptidase_S9_cat"/>
</dbReference>
<dbReference type="AlphaFoldDB" id="A0A0P0NYT0"/>
<feature type="chain" id="PRO_5006052535" description="Peptidase S9 prolyl oligopeptidase catalytic domain-containing protein" evidence="2">
    <location>
        <begin position="27"/>
        <end position="680"/>
    </location>
</feature>
<dbReference type="PANTHER" id="PTHR42776:SF27">
    <property type="entry name" value="DIPEPTIDYL PEPTIDASE FAMILY MEMBER 6"/>
    <property type="match status" value="1"/>
</dbReference>
<sequence>MRLDPRPLAAAAAAVLLGLTAPSLQAAPLPAKVFADPPAISNVQISRDGKHIVALTSQNGQSPMISVWSTDALDKPPAVISAAKVRILGVSFLKNDRLLVRTIQTFTVGNIKTHLSRQYVSDLEGKSWSTLLPDGRTRSESDAFQAKFDDAGVIDFLPADPRNIVVEDRRQDTRGDILKLDIYSGVTERLMRGSERFGGFQVDLKGEIRTRQELGYDNGAVYFAQWIRDPASGEWSEHFRWYAKDREPVAIVGFTDDPNILYISSSKGRDKAGLYVYDIKARQIVEPLLEHKLFDAGGIVTSTAKADYGRVLGFSYSGATNTTYWTDETFSALNKSLRAALGIKTSVVNWTDPATGAATRLPVAEGADAAITDWSEDLKHFIVEKSGPANPGEYYLLDTSGTLKLLGKVRPDLDTAALGTTRLVQYPARDGLIIPAYLTTPPADQFGPGPYPTLIEPHGGPWARDYLDWDPAGWVQYFASRGYAVLQPQFRGSEGWGQKLWRAGDGEWGQKMQDDKDDGVRWLIDQKVAAPDKVAMFGYSYGGYAALAAAIRPNGLYRCAISGAGAGDLASIKQATFDNRFQREFQNPTIRGLDALEKARDSQIPLLIYHGDRDQIVDVKQSRKFVDALKTAGKPHRYLEIKDMGHQLATMEPAMVETQLVEIEKYLNTECGSGGIGASR</sequence>
<dbReference type="STRING" id="69395.AQ619_05460"/>
<dbReference type="Gene3D" id="3.40.50.1820">
    <property type="entry name" value="alpha/beta hydrolase"/>
    <property type="match status" value="1"/>
</dbReference>
<dbReference type="Pfam" id="PF00326">
    <property type="entry name" value="Peptidase_S9"/>
    <property type="match status" value="1"/>
</dbReference>
<evidence type="ECO:0000256" key="1">
    <source>
        <dbReference type="ARBA" id="ARBA00022801"/>
    </source>
</evidence>
<evidence type="ECO:0000313" key="5">
    <source>
        <dbReference type="Proteomes" id="UP000056905"/>
    </source>
</evidence>
<feature type="domain" description="Peptidase S9 prolyl oligopeptidase catalytic" evidence="3">
    <location>
        <begin position="475"/>
        <end position="651"/>
    </location>
</feature>
<evidence type="ECO:0000259" key="3">
    <source>
        <dbReference type="Pfam" id="PF00326"/>
    </source>
</evidence>
<dbReference type="KEGG" id="chq:AQ619_05460"/>
<evidence type="ECO:0000313" key="4">
    <source>
        <dbReference type="EMBL" id="ALL12846.1"/>
    </source>
</evidence>
<dbReference type="GO" id="GO:0006508">
    <property type="term" value="P:proteolysis"/>
    <property type="evidence" value="ECO:0007669"/>
    <property type="project" value="InterPro"/>
</dbReference>
<proteinExistence type="predicted"/>